<dbReference type="NCBIfam" id="NF005095">
    <property type="entry name" value="PRK06523.1"/>
    <property type="match status" value="1"/>
</dbReference>
<dbReference type="RefSeq" id="WP_050374618.1">
    <property type="nucleotide sequence ID" value="NZ_KQ257834.1"/>
</dbReference>
<dbReference type="OrthoDB" id="8959163at2"/>
<dbReference type="PANTHER" id="PTHR43477:SF1">
    <property type="entry name" value="DIHYDROANTICAPSIN 7-DEHYDROGENASE"/>
    <property type="match status" value="1"/>
</dbReference>
<evidence type="ECO:0000256" key="2">
    <source>
        <dbReference type="ARBA" id="ARBA00023002"/>
    </source>
</evidence>
<dbReference type="GO" id="GO:0016491">
    <property type="term" value="F:oxidoreductase activity"/>
    <property type="evidence" value="ECO:0007669"/>
    <property type="project" value="UniProtKB-KW"/>
</dbReference>
<organism evidence="3 4">
    <name type="scientific">Streptomyces acidiscabies</name>
    <dbReference type="NCBI Taxonomy" id="42234"/>
    <lineage>
        <taxon>Bacteria</taxon>
        <taxon>Bacillati</taxon>
        <taxon>Actinomycetota</taxon>
        <taxon>Actinomycetes</taxon>
        <taxon>Kitasatosporales</taxon>
        <taxon>Streptomycetaceae</taxon>
        <taxon>Streptomyces</taxon>
    </lineage>
</organism>
<evidence type="ECO:0000313" key="4">
    <source>
        <dbReference type="Proteomes" id="UP000037151"/>
    </source>
</evidence>
<sequence>MANQDHPTQAPPQELAGKRAVVTGGSRGIGAAIVRNLLDAGATVVTSARNPDERLPSGATFVKADLSTADGVRAFADAALDTLGGADIVVNNVGGVRSFHPVLELEKDWQYTMDVNFLASVRLNAALVPALREAGGGTVVHVSTTATIAAYPMLYHYAAANAALESYSKGLSTELAPDGIRVVSVCLGNVDTPASQSARGQIVEYFGGDPASTDLDDLAKQWAAEIPLGRLGRSQDVADAVSFLVSPRASWITGSNVVIDGGKTASLA</sequence>
<reference evidence="4" key="1">
    <citation type="submission" date="2014-07" db="EMBL/GenBank/DDBJ databases">
        <title>Genome sequencing of plant-pathogenic Streptomyces species.</title>
        <authorList>
            <person name="Harrison J."/>
            <person name="Sapp M."/>
            <person name="Thwaites R."/>
            <person name="Studholme D.J."/>
        </authorList>
    </citation>
    <scope>NUCLEOTIDE SEQUENCE [LARGE SCALE GENOMIC DNA]</scope>
    <source>
        <strain evidence="4">NCPPB 4445</strain>
    </source>
</reference>
<protein>
    <submittedName>
        <fullName evidence="3">Short-chain dehydrogenase</fullName>
    </submittedName>
</protein>
<proteinExistence type="inferred from homology"/>
<dbReference type="SUPFAM" id="SSF51735">
    <property type="entry name" value="NAD(P)-binding Rossmann-fold domains"/>
    <property type="match status" value="1"/>
</dbReference>
<dbReference type="PRINTS" id="PR00080">
    <property type="entry name" value="SDRFAMILY"/>
</dbReference>
<dbReference type="Proteomes" id="UP000037151">
    <property type="component" value="Unassembled WGS sequence"/>
</dbReference>
<keyword evidence="2" id="KW-0560">Oxidoreductase</keyword>
<dbReference type="InterPro" id="IPR036291">
    <property type="entry name" value="NAD(P)-bd_dom_sf"/>
</dbReference>
<dbReference type="PANTHER" id="PTHR43477">
    <property type="entry name" value="DIHYDROANTICAPSIN 7-DEHYDROGENASE"/>
    <property type="match status" value="1"/>
</dbReference>
<evidence type="ECO:0000313" key="3">
    <source>
        <dbReference type="EMBL" id="KND26283.1"/>
    </source>
</evidence>
<dbReference type="PATRIC" id="fig|42234.21.peg.7745"/>
<dbReference type="AlphaFoldDB" id="A0A0L0JKY9"/>
<evidence type="ECO:0000256" key="1">
    <source>
        <dbReference type="ARBA" id="ARBA00006484"/>
    </source>
</evidence>
<dbReference type="FunFam" id="3.40.50.720:FF:000084">
    <property type="entry name" value="Short-chain dehydrogenase reductase"/>
    <property type="match status" value="1"/>
</dbReference>
<dbReference type="Gene3D" id="3.40.50.720">
    <property type="entry name" value="NAD(P)-binding Rossmann-like Domain"/>
    <property type="match status" value="1"/>
</dbReference>
<dbReference type="PRINTS" id="PR00081">
    <property type="entry name" value="GDHRDH"/>
</dbReference>
<comment type="caution">
    <text evidence="3">The sequence shown here is derived from an EMBL/GenBank/DDBJ whole genome shotgun (WGS) entry which is preliminary data.</text>
</comment>
<comment type="similarity">
    <text evidence="1">Belongs to the short-chain dehydrogenases/reductases (SDR) family.</text>
</comment>
<dbReference type="CDD" id="cd05233">
    <property type="entry name" value="SDR_c"/>
    <property type="match status" value="1"/>
</dbReference>
<dbReference type="InterPro" id="IPR002347">
    <property type="entry name" value="SDR_fam"/>
</dbReference>
<dbReference type="Pfam" id="PF13561">
    <property type="entry name" value="adh_short_C2"/>
    <property type="match status" value="1"/>
</dbReference>
<name>A0A0L0JKY9_9ACTN</name>
<gene>
    <name evidence="3" type="ORF">IQ63_37625</name>
</gene>
<dbReference type="InterPro" id="IPR051122">
    <property type="entry name" value="SDR_DHRS6-like"/>
</dbReference>
<accession>A0A0L0JKY9</accession>
<dbReference type="EMBL" id="JPPY01000213">
    <property type="protein sequence ID" value="KND26283.1"/>
    <property type="molecule type" value="Genomic_DNA"/>
</dbReference>